<evidence type="ECO:0000313" key="1">
    <source>
        <dbReference type="EMBL" id="JAP10723.1"/>
    </source>
</evidence>
<organism evidence="1">
    <name type="scientific">Solanum chacoense</name>
    <name type="common">Chaco potato</name>
    <dbReference type="NCBI Taxonomy" id="4108"/>
    <lineage>
        <taxon>Eukaryota</taxon>
        <taxon>Viridiplantae</taxon>
        <taxon>Streptophyta</taxon>
        <taxon>Embryophyta</taxon>
        <taxon>Tracheophyta</taxon>
        <taxon>Spermatophyta</taxon>
        <taxon>Magnoliopsida</taxon>
        <taxon>eudicotyledons</taxon>
        <taxon>Gunneridae</taxon>
        <taxon>Pentapetalae</taxon>
        <taxon>asterids</taxon>
        <taxon>lamiids</taxon>
        <taxon>Solanales</taxon>
        <taxon>Solanaceae</taxon>
        <taxon>Solanoideae</taxon>
        <taxon>Solaneae</taxon>
        <taxon>Solanum</taxon>
    </lineage>
</organism>
<protein>
    <submittedName>
        <fullName evidence="1">Putative ovule protein</fullName>
    </submittedName>
</protein>
<proteinExistence type="predicted"/>
<feature type="non-terminal residue" evidence="1">
    <location>
        <position position="1"/>
    </location>
</feature>
<accession>A0A0V0GS21</accession>
<name>A0A0V0GS21_SOLCH</name>
<reference evidence="1" key="1">
    <citation type="submission" date="2015-12" db="EMBL/GenBank/DDBJ databases">
        <title>Gene expression during late stages of embryo sac development: a critical building block for successful pollen-pistil interactions.</title>
        <authorList>
            <person name="Liu Y."/>
            <person name="Joly V."/>
            <person name="Sabar M."/>
            <person name="Matton D.P."/>
        </authorList>
    </citation>
    <scope>NUCLEOTIDE SEQUENCE</scope>
</reference>
<sequence length="70" mass="8172">NGFSNRNPFPSRCLNSTLTFPKCLFHQSYGHGKYKQKTLRLASSIHLWKAYLLKKSNISFLLQFMISTFN</sequence>
<dbReference type="AlphaFoldDB" id="A0A0V0GS21"/>
<dbReference type="EMBL" id="GEDG01032604">
    <property type="protein sequence ID" value="JAP10723.1"/>
    <property type="molecule type" value="Transcribed_RNA"/>
</dbReference>